<evidence type="ECO:0000313" key="7">
    <source>
        <dbReference type="EMBL" id="MBD3940288.1"/>
    </source>
</evidence>
<evidence type="ECO:0000256" key="1">
    <source>
        <dbReference type="ARBA" id="ARBA00001947"/>
    </source>
</evidence>
<dbReference type="CDD" id="cd08255">
    <property type="entry name" value="2-desacetyl-2-hydroxyethyl_bacteriochlorophyllide_like"/>
    <property type="match status" value="1"/>
</dbReference>
<keyword evidence="3" id="KW-0479">Metal-binding</keyword>
<evidence type="ECO:0000256" key="4">
    <source>
        <dbReference type="ARBA" id="ARBA00022833"/>
    </source>
</evidence>
<feature type="domain" description="Alcohol dehydrogenase-like C-terminal" evidence="6">
    <location>
        <begin position="154"/>
        <end position="265"/>
    </location>
</feature>
<dbReference type="Gene3D" id="3.40.50.720">
    <property type="entry name" value="NAD(P)-binding Rossmann-like Domain"/>
    <property type="match status" value="1"/>
</dbReference>
<reference evidence="7 8" key="1">
    <citation type="submission" date="2020-09" db="EMBL/GenBank/DDBJ databases">
        <title>Isolation and identification of active actinomycetes.</title>
        <authorList>
            <person name="Li X."/>
        </authorList>
    </citation>
    <scope>NUCLEOTIDE SEQUENCE [LARGE SCALE GENOMIC DNA]</scope>
    <source>
        <strain evidence="7 8">NEAU-LLC</strain>
    </source>
</reference>
<keyword evidence="4" id="KW-0862">Zinc</keyword>
<dbReference type="EMBL" id="JACXZS010000001">
    <property type="protein sequence ID" value="MBD3940288.1"/>
    <property type="molecule type" value="Genomic_DNA"/>
</dbReference>
<dbReference type="Proteomes" id="UP000598426">
    <property type="component" value="Unassembled WGS sequence"/>
</dbReference>
<accession>A0ABR8NK39</accession>
<evidence type="ECO:0000256" key="5">
    <source>
        <dbReference type="ARBA" id="ARBA00023002"/>
    </source>
</evidence>
<name>A0ABR8NK39_9MICO</name>
<evidence type="ECO:0000256" key="2">
    <source>
        <dbReference type="ARBA" id="ARBA00008072"/>
    </source>
</evidence>
<protein>
    <submittedName>
        <fullName evidence="7">Zinc-binding alcohol dehydrogenase</fullName>
    </submittedName>
</protein>
<dbReference type="SUPFAM" id="SSF51735">
    <property type="entry name" value="NAD(P)-binding Rossmann-fold domains"/>
    <property type="match status" value="1"/>
</dbReference>
<comment type="cofactor">
    <cofactor evidence="1">
        <name>Zn(2+)</name>
        <dbReference type="ChEBI" id="CHEBI:29105"/>
    </cofactor>
</comment>
<organism evidence="7 8">
    <name type="scientific">Microbacterium helvum</name>
    <dbReference type="NCBI Taxonomy" id="2773713"/>
    <lineage>
        <taxon>Bacteria</taxon>
        <taxon>Bacillati</taxon>
        <taxon>Actinomycetota</taxon>
        <taxon>Actinomycetes</taxon>
        <taxon>Micrococcales</taxon>
        <taxon>Microbacteriaceae</taxon>
        <taxon>Microbacterium</taxon>
    </lineage>
</organism>
<comment type="caution">
    <text evidence="7">The sequence shown here is derived from an EMBL/GenBank/DDBJ whole genome shotgun (WGS) entry which is preliminary data.</text>
</comment>
<sequence>MDAAAAWWTVGPGWGEFRTEALPEVRDGEASVRTLWTGISRGTESLIARGSVPTSERERMRAPFQDGDFPFPVKYGYLNVGVVESGPTALQGRTVFSLFPHQSRFVAPADALVPVPDGVPARRAVLAGAVETAVNVLWDAAPAIGDRVVVVGAGMIGCAIARLAAGIPGSDVTIVDIDPAKRRVAEGLGVRFALASETLAEADIDADVVIEASGSGAGLQQALRVAPMDGEVVVASWYGAKAVPLELGGDFHSRRLSIRSSQVGAVASNRRSRRTTRERLTLALRLLEDPTFDLLLGATSSWRRLPQVYAALADGTAGELCETIDWSA</sequence>
<keyword evidence="5" id="KW-0560">Oxidoreductase</keyword>
<dbReference type="InterPro" id="IPR011032">
    <property type="entry name" value="GroES-like_sf"/>
</dbReference>
<dbReference type="PANTHER" id="PTHR43350">
    <property type="entry name" value="NAD-DEPENDENT ALCOHOL DEHYDROGENASE"/>
    <property type="match status" value="1"/>
</dbReference>
<evidence type="ECO:0000313" key="8">
    <source>
        <dbReference type="Proteomes" id="UP000598426"/>
    </source>
</evidence>
<dbReference type="InterPro" id="IPR036291">
    <property type="entry name" value="NAD(P)-bd_dom_sf"/>
</dbReference>
<dbReference type="Gene3D" id="3.90.180.10">
    <property type="entry name" value="Medium-chain alcohol dehydrogenases, catalytic domain"/>
    <property type="match status" value="1"/>
</dbReference>
<gene>
    <name evidence="7" type="ORF">IF188_01060</name>
</gene>
<evidence type="ECO:0000259" key="6">
    <source>
        <dbReference type="Pfam" id="PF00107"/>
    </source>
</evidence>
<keyword evidence="8" id="KW-1185">Reference proteome</keyword>
<comment type="similarity">
    <text evidence="2">Belongs to the zinc-containing alcohol dehydrogenase family.</text>
</comment>
<dbReference type="InterPro" id="IPR013149">
    <property type="entry name" value="ADH-like_C"/>
</dbReference>
<proteinExistence type="inferred from homology"/>
<dbReference type="Pfam" id="PF00107">
    <property type="entry name" value="ADH_zinc_N"/>
    <property type="match status" value="1"/>
</dbReference>
<dbReference type="SUPFAM" id="SSF50129">
    <property type="entry name" value="GroES-like"/>
    <property type="match status" value="1"/>
</dbReference>
<evidence type="ECO:0000256" key="3">
    <source>
        <dbReference type="ARBA" id="ARBA00022723"/>
    </source>
</evidence>
<dbReference type="PANTHER" id="PTHR43350:SF19">
    <property type="entry name" value="D-GULOSIDE 3-DEHYDROGENASE"/>
    <property type="match status" value="1"/>
</dbReference>